<dbReference type="InterPro" id="IPR011009">
    <property type="entry name" value="Kinase-like_dom_sf"/>
</dbReference>
<dbReference type="Gramene" id="AUR62001318-RA">
    <property type="protein sequence ID" value="AUR62001318-RA:cds"/>
    <property type="gene ID" value="AUR62001318"/>
</dbReference>
<dbReference type="InterPro" id="IPR013210">
    <property type="entry name" value="LRR_N_plant-typ"/>
</dbReference>
<evidence type="ECO:0000256" key="4">
    <source>
        <dbReference type="ARBA" id="ARBA00022729"/>
    </source>
</evidence>
<evidence type="ECO:0000256" key="6">
    <source>
        <dbReference type="ARBA" id="ARBA00022989"/>
    </source>
</evidence>
<evidence type="ECO:0000256" key="9">
    <source>
        <dbReference type="SAM" id="Phobius"/>
    </source>
</evidence>
<keyword evidence="5" id="KW-0677">Repeat</keyword>
<sequence length="627" mass="69981">MGAHAFAPLVRPPSPSSHLFHILSLLAITGIGTPVSGLTEDEALLKLKSSLTNMEAISNWNPSNAPCSDKKWIGVICEHGKIWGLKLENMGLGGTIDIDAISQLPELRTLSFKNNEFEGPIPDFRRLPKLRSVYLSNNKFSGDIPDDAFAGMDALRRIILANNAFTGKIPSSLTSLPILVELKLDGNQFQGTIPEFHQKILPSINMANNQLEGPIPARLMHLNPKLFSGNQGLCGAPLKPCTGNTGGTVLKNIANSSSKATIIVLVVLLALVILAATILIVYQRKRKAKLEKLDSLPSQHGNHFVDTHMTPNEERPRTIKKRSEPGKLDFVRDDRKKFDLSELLTASAEVLESGNFESSYKVEVFAGELLVVKRFRQMSRVRRDEFHEHIWKMGKLRHPNVLALVACYYRKEEKLLIFDFVDNGSLASHLHGKHTTKDEVFDWPMRLKIIKGVARGLAYLYSELPSLIVPHGYLKSSNVLLDYSYEPLLMDYALKPLINAEHAKQLMVAYKSPEYAHLGRLTKKTDVWSLGILILEVLTGKFPTNFLAVGNVKGENLVAWVNDIVNEEEKGVDVFDKGMGGTRFSKVQMNKLLKIGFGCCHENVDVRWSIKEAVQKIQEIKETDELI</sequence>
<evidence type="ECO:0000256" key="2">
    <source>
        <dbReference type="ARBA" id="ARBA00022614"/>
    </source>
</evidence>
<dbReference type="InterPro" id="IPR046959">
    <property type="entry name" value="PRK1-6/SRF4-like"/>
</dbReference>
<dbReference type="GO" id="GO:0005524">
    <property type="term" value="F:ATP binding"/>
    <property type="evidence" value="ECO:0007669"/>
    <property type="project" value="InterPro"/>
</dbReference>
<evidence type="ECO:0000256" key="1">
    <source>
        <dbReference type="ARBA" id="ARBA00004370"/>
    </source>
</evidence>
<keyword evidence="7 9" id="KW-0472">Membrane</keyword>
<gene>
    <name evidence="12" type="primary">LOC110687700</name>
</gene>
<dbReference type="Pfam" id="PF13855">
    <property type="entry name" value="LRR_8"/>
    <property type="match status" value="1"/>
</dbReference>
<feature type="compositionally biased region" description="Basic and acidic residues" evidence="8">
    <location>
        <begin position="303"/>
        <end position="320"/>
    </location>
</feature>
<dbReference type="GeneID" id="110687700"/>
<dbReference type="AlphaFoldDB" id="A0A803KQL2"/>
<dbReference type="InterPro" id="IPR032675">
    <property type="entry name" value="LRR_dom_sf"/>
</dbReference>
<dbReference type="Gene3D" id="3.30.200.20">
    <property type="entry name" value="Phosphorylase Kinase, domain 1"/>
    <property type="match status" value="1"/>
</dbReference>
<reference evidence="12" key="1">
    <citation type="journal article" date="2017" name="Nature">
        <title>The genome of Chenopodium quinoa.</title>
        <authorList>
            <person name="Jarvis D.E."/>
            <person name="Ho Y.S."/>
            <person name="Lightfoot D.J."/>
            <person name="Schmoeckel S.M."/>
            <person name="Li B."/>
            <person name="Borm T.J.A."/>
            <person name="Ohyanagi H."/>
            <person name="Mineta K."/>
            <person name="Michell C.T."/>
            <person name="Saber N."/>
            <person name="Kharbatia N.M."/>
            <person name="Rupper R.R."/>
            <person name="Sharp A.R."/>
            <person name="Dally N."/>
            <person name="Boughton B.A."/>
            <person name="Woo Y.H."/>
            <person name="Gao G."/>
            <person name="Schijlen E.G.W.M."/>
            <person name="Guo X."/>
            <person name="Momin A.A."/>
            <person name="Negrao S."/>
            <person name="Al-Babili S."/>
            <person name="Gehring C."/>
            <person name="Roessner U."/>
            <person name="Jung C."/>
            <person name="Murphy K."/>
            <person name="Arold S.T."/>
            <person name="Gojobori T."/>
            <person name="van der Linden C.G."/>
            <person name="van Loo E.N."/>
            <person name="Jellen E.N."/>
            <person name="Maughan P.J."/>
            <person name="Tester M."/>
        </authorList>
    </citation>
    <scope>NUCLEOTIDE SEQUENCE [LARGE SCALE GENOMIC DNA]</scope>
    <source>
        <strain evidence="12">cv. PI 614886</strain>
    </source>
</reference>
<name>A0A803KQL2_CHEQI</name>
<feature type="chain" id="PRO_5030670975" description="Protein kinase domain-containing protein" evidence="10">
    <location>
        <begin position="38"/>
        <end position="627"/>
    </location>
</feature>
<keyword evidence="2" id="KW-0433">Leucine-rich repeat</keyword>
<feature type="region of interest" description="Disordered" evidence="8">
    <location>
        <begin position="301"/>
        <end position="320"/>
    </location>
</feature>
<dbReference type="PANTHER" id="PTHR48007:SF67">
    <property type="entry name" value="POLLEN RECEPTOR-LIKE KINASE 1"/>
    <property type="match status" value="1"/>
</dbReference>
<dbReference type="InterPro" id="IPR001245">
    <property type="entry name" value="Ser-Thr/Tyr_kinase_cat_dom"/>
</dbReference>
<dbReference type="GO" id="GO:0016020">
    <property type="term" value="C:membrane"/>
    <property type="evidence" value="ECO:0007669"/>
    <property type="project" value="UniProtKB-SubCell"/>
</dbReference>
<evidence type="ECO:0000313" key="13">
    <source>
        <dbReference type="Proteomes" id="UP000596660"/>
    </source>
</evidence>
<dbReference type="GO" id="GO:0004672">
    <property type="term" value="F:protein kinase activity"/>
    <property type="evidence" value="ECO:0007669"/>
    <property type="project" value="InterPro"/>
</dbReference>
<evidence type="ECO:0000256" key="7">
    <source>
        <dbReference type="ARBA" id="ARBA00023136"/>
    </source>
</evidence>
<proteinExistence type="predicted"/>
<evidence type="ECO:0000313" key="12">
    <source>
        <dbReference type="EnsemblPlants" id="AUR62001318-RA:cds"/>
    </source>
</evidence>
<dbReference type="Pfam" id="PF07714">
    <property type="entry name" value="PK_Tyr_Ser-Thr"/>
    <property type="match status" value="1"/>
</dbReference>
<organism evidence="12 13">
    <name type="scientific">Chenopodium quinoa</name>
    <name type="common">Quinoa</name>
    <dbReference type="NCBI Taxonomy" id="63459"/>
    <lineage>
        <taxon>Eukaryota</taxon>
        <taxon>Viridiplantae</taxon>
        <taxon>Streptophyta</taxon>
        <taxon>Embryophyta</taxon>
        <taxon>Tracheophyta</taxon>
        <taxon>Spermatophyta</taxon>
        <taxon>Magnoliopsida</taxon>
        <taxon>eudicotyledons</taxon>
        <taxon>Gunneridae</taxon>
        <taxon>Pentapetalae</taxon>
        <taxon>Caryophyllales</taxon>
        <taxon>Chenopodiaceae</taxon>
        <taxon>Chenopodioideae</taxon>
        <taxon>Atripliceae</taxon>
        <taxon>Chenopodium</taxon>
    </lineage>
</organism>
<evidence type="ECO:0000256" key="3">
    <source>
        <dbReference type="ARBA" id="ARBA00022692"/>
    </source>
</evidence>
<dbReference type="PANTHER" id="PTHR48007">
    <property type="entry name" value="LEUCINE-RICH REPEAT RECEPTOR-LIKE PROTEIN KINASE PXC1"/>
    <property type="match status" value="1"/>
</dbReference>
<dbReference type="Gene3D" id="3.80.10.10">
    <property type="entry name" value="Ribonuclease Inhibitor"/>
    <property type="match status" value="2"/>
</dbReference>
<protein>
    <recommendedName>
        <fullName evidence="11">Protein kinase domain-containing protein</fullName>
    </recommendedName>
</protein>
<evidence type="ECO:0000256" key="5">
    <source>
        <dbReference type="ARBA" id="ARBA00022737"/>
    </source>
</evidence>
<dbReference type="Proteomes" id="UP000596660">
    <property type="component" value="Unplaced"/>
</dbReference>
<evidence type="ECO:0000256" key="10">
    <source>
        <dbReference type="SAM" id="SignalP"/>
    </source>
</evidence>
<keyword evidence="4 10" id="KW-0732">Signal</keyword>
<dbReference type="KEGG" id="cqi:110687700"/>
<dbReference type="Gene3D" id="1.10.510.10">
    <property type="entry name" value="Transferase(Phosphotransferase) domain 1"/>
    <property type="match status" value="1"/>
</dbReference>
<dbReference type="OMA" id="CCEEELE"/>
<dbReference type="Pfam" id="PF08263">
    <property type="entry name" value="LRRNT_2"/>
    <property type="match status" value="1"/>
</dbReference>
<keyword evidence="13" id="KW-1185">Reference proteome</keyword>
<feature type="domain" description="Protein kinase" evidence="11">
    <location>
        <begin position="345"/>
        <end position="627"/>
    </location>
</feature>
<dbReference type="InterPro" id="IPR001611">
    <property type="entry name" value="Leu-rich_rpt"/>
</dbReference>
<keyword evidence="6 9" id="KW-1133">Transmembrane helix</keyword>
<feature type="transmembrane region" description="Helical" evidence="9">
    <location>
        <begin position="260"/>
        <end position="282"/>
    </location>
</feature>
<reference evidence="12" key="2">
    <citation type="submission" date="2021-03" db="UniProtKB">
        <authorList>
            <consortium name="EnsemblPlants"/>
        </authorList>
    </citation>
    <scope>IDENTIFICATION</scope>
</reference>
<dbReference type="SUPFAM" id="SSF52058">
    <property type="entry name" value="L domain-like"/>
    <property type="match status" value="1"/>
</dbReference>
<evidence type="ECO:0000259" key="11">
    <source>
        <dbReference type="PROSITE" id="PS50011"/>
    </source>
</evidence>
<keyword evidence="3 9" id="KW-0812">Transmembrane</keyword>
<dbReference type="PROSITE" id="PS50011">
    <property type="entry name" value="PROTEIN_KINASE_DOM"/>
    <property type="match status" value="1"/>
</dbReference>
<dbReference type="FunFam" id="3.80.10.10:FF:000400">
    <property type="entry name" value="Nuclear pore complex protein NUP107"/>
    <property type="match status" value="1"/>
</dbReference>
<accession>A0A803KQL2</accession>
<comment type="subcellular location">
    <subcellularLocation>
        <location evidence="1">Membrane</location>
    </subcellularLocation>
</comment>
<dbReference type="RefSeq" id="XP_021720014.1">
    <property type="nucleotide sequence ID" value="XM_021864322.1"/>
</dbReference>
<dbReference type="EnsemblPlants" id="AUR62001318-RA">
    <property type="protein sequence ID" value="AUR62001318-RA:cds"/>
    <property type="gene ID" value="AUR62001318"/>
</dbReference>
<dbReference type="SUPFAM" id="SSF56112">
    <property type="entry name" value="Protein kinase-like (PK-like)"/>
    <property type="match status" value="1"/>
</dbReference>
<feature type="signal peptide" evidence="10">
    <location>
        <begin position="1"/>
        <end position="37"/>
    </location>
</feature>
<evidence type="ECO:0000256" key="8">
    <source>
        <dbReference type="SAM" id="MobiDB-lite"/>
    </source>
</evidence>
<dbReference type="InterPro" id="IPR000719">
    <property type="entry name" value="Prot_kinase_dom"/>
</dbReference>
<dbReference type="OrthoDB" id="418615at2759"/>